<keyword evidence="2" id="KW-0808">Transferase</keyword>
<evidence type="ECO:0000256" key="1">
    <source>
        <dbReference type="ARBA" id="ARBA00022603"/>
    </source>
</evidence>
<sequence length="296" mass="34421">MAKYDSEWFKERAINCIKQIAPNTWDYSDSLLLYVPSATEAYEEIQQEETPYHTLVTKPETEFISKIAKEISKELPSEFNFIDLGPGTEHKERFFFDLLKKQGKQFTYFPVDISERFLEVAEDFSQKLGIPCKPILAPFEEVGRILPSGYRFISLGLTFINYRVEDILSLLKTMIGNDGCAFIDSHIRSRVDTEEIRSLYVDQVESMIIPKAELLELDWENDLENIEVNDKVEIWCTVKNPSSRMVEKGIKSGDRMIIFQSLRHDLEFLKEEIQKVFPNYQMHDIGSPFVGFLLKS</sequence>
<proteinExistence type="predicted"/>
<gene>
    <name evidence="4" type="ORF">A3C88_02905</name>
</gene>
<dbReference type="PANTHER" id="PTHR43397">
    <property type="entry name" value="ERGOTHIONEINE BIOSYNTHESIS PROTEIN 1"/>
    <property type="match status" value="1"/>
</dbReference>
<evidence type="ECO:0000313" key="5">
    <source>
        <dbReference type="Proteomes" id="UP000178117"/>
    </source>
</evidence>
<dbReference type="STRING" id="1802685.A3C88_02905"/>
<dbReference type="PANTHER" id="PTHR43397:SF1">
    <property type="entry name" value="ERGOTHIONEINE BIOSYNTHESIS PROTEIN 1"/>
    <property type="match status" value="1"/>
</dbReference>
<name>A0A1F8FUX6_9BACT</name>
<accession>A0A1F8FUX6</accession>
<dbReference type="InterPro" id="IPR019257">
    <property type="entry name" value="MeTrfase_dom"/>
</dbReference>
<reference evidence="4 5" key="1">
    <citation type="journal article" date="2016" name="Nat. Commun.">
        <title>Thousands of microbial genomes shed light on interconnected biogeochemical processes in an aquifer system.</title>
        <authorList>
            <person name="Anantharaman K."/>
            <person name="Brown C.T."/>
            <person name="Hug L.A."/>
            <person name="Sharon I."/>
            <person name="Castelle C.J."/>
            <person name="Probst A.J."/>
            <person name="Thomas B.C."/>
            <person name="Singh A."/>
            <person name="Wilkins M.J."/>
            <person name="Karaoz U."/>
            <person name="Brodie E.L."/>
            <person name="Williams K.H."/>
            <person name="Hubbard S.S."/>
            <person name="Banfield J.F."/>
        </authorList>
    </citation>
    <scope>NUCLEOTIDE SEQUENCE [LARGE SCALE GENOMIC DNA]</scope>
</reference>
<feature type="domain" description="Histidine-specific methyltransferase SAM-dependent" evidence="3">
    <location>
        <begin position="32"/>
        <end position="174"/>
    </location>
</feature>
<dbReference type="GO" id="GO:0008168">
    <property type="term" value="F:methyltransferase activity"/>
    <property type="evidence" value="ECO:0007669"/>
    <property type="project" value="UniProtKB-KW"/>
</dbReference>
<evidence type="ECO:0000256" key="2">
    <source>
        <dbReference type="ARBA" id="ARBA00022679"/>
    </source>
</evidence>
<dbReference type="SUPFAM" id="SSF53335">
    <property type="entry name" value="S-adenosyl-L-methionine-dependent methyltransferases"/>
    <property type="match status" value="1"/>
</dbReference>
<evidence type="ECO:0000313" key="4">
    <source>
        <dbReference type="EMBL" id="OGN16510.1"/>
    </source>
</evidence>
<dbReference type="Gene3D" id="3.40.50.150">
    <property type="entry name" value="Vaccinia Virus protein VP39"/>
    <property type="match status" value="1"/>
</dbReference>
<dbReference type="Proteomes" id="UP000178117">
    <property type="component" value="Unassembled WGS sequence"/>
</dbReference>
<dbReference type="AlphaFoldDB" id="A0A1F8FUX6"/>
<comment type="caution">
    <text evidence="4">The sequence shown here is derived from an EMBL/GenBank/DDBJ whole genome shotgun (WGS) entry which is preliminary data.</text>
</comment>
<protein>
    <recommendedName>
        <fullName evidence="3">Histidine-specific methyltransferase SAM-dependent domain-containing protein</fullName>
    </recommendedName>
</protein>
<dbReference type="EMBL" id="MGJZ01000031">
    <property type="protein sequence ID" value="OGN16510.1"/>
    <property type="molecule type" value="Genomic_DNA"/>
</dbReference>
<dbReference type="InterPro" id="IPR051128">
    <property type="entry name" value="EgtD_Methyltrsf_superfamily"/>
</dbReference>
<keyword evidence="1" id="KW-0489">Methyltransferase</keyword>
<organism evidence="4 5">
    <name type="scientific">Candidatus Yanofskybacteria bacterium RIFCSPHIGHO2_02_FULL_50_12</name>
    <dbReference type="NCBI Taxonomy" id="1802685"/>
    <lineage>
        <taxon>Bacteria</taxon>
        <taxon>Candidatus Yanofskyibacteriota</taxon>
    </lineage>
</organism>
<dbReference type="InterPro" id="IPR029063">
    <property type="entry name" value="SAM-dependent_MTases_sf"/>
</dbReference>
<dbReference type="GO" id="GO:0032259">
    <property type="term" value="P:methylation"/>
    <property type="evidence" value="ECO:0007669"/>
    <property type="project" value="UniProtKB-KW"/>
</dbReference>
<dbReference type="Pfam" id="PF10017">
    <property type="entry name" value="Methyltransf_33"/>
    <property type="match status" value="1"/>
</dbReference>
<evidence type="ECO:0000259" key="3">
    <source>
        <dbReference type="Pfam" id="PF10017"/>
    </source>
</evidence>